<dbReference type="InterPro" id="IPR050256">
    <property type="entry name" value="Glycosyltransferase_2"/>
</dbReference>
<dbReference type="PANTHER" id="PTHR48090:SF3">
    <property type="entry name" value="UNDECAPRENYL-PHOSPHATE 4-DEOXY-4-FORMAMIDO-L-ARABINOSE TRANSFERASE"/>
    <property type="match status" value="1"/>
</dbReference>
<dbReference type="PANTHER" id="PTHR48090">
    <property type="entry name" value="UNDECAPRENYL-PHOSPHATE 4-DEOXY-4-FORMAMIDO-L-ARABINOSE TRANSFERASE-RELATED"/>
    <property type="match status" value="1"/>
</dbReference>
<dbReference type="Proteomes" id="UP000546200">
    <property type="component" value="Unassembled WGS sequence"/>
</dbReference>
<evidence type="ECO:0000256" key="4">
    <source>
        <dbReference type="SAM" id="Phobius"/>
    </source>
</evidence>
<reference evidence="5 6" key="1">
    <citation type="submission" date="2020-08" db="EMBL/GenBank/DDBJ databases">
        <title>Genomic Encyclopedia of Type Strains, Phase IV (KMG-IV): sequencing the most valuable type-strain genomes for metagenomic binning, comparative biology and taxonomic classification.</title>
        <authorList>
            <person name="Goeker M."/>
        </authorList>
    </citation>
    <scope>NUCLEOTIDE SEQUENCE [LARGE SCALE GENOMIC DNA]</scope>
    <source>
        <strain evidence="5 6">DSM 100044</strain>
    </source>
</reference>
<dbReference type="RefSeq" id="WP_184060510.1">
    <property type="nucleotide sequence ID" value="NZ_JACIJK010000016.1"/>
</dbReference>
<dbReference type="GO" id="GO:0005886">
    <property type="term" value="C:plasma membrane"/>
    <property type="evidence" value="ECO:0007669"/>
    <property type="project" value="TreeGrafter"/>
</dbReference>
<keyword evidence="2 4" id="KW-1133">Transmembrane helix</keyword>
<evidence type="ECO:0000313" key="6">
    <source>
        <dbReference type="Proteomes" id="UP000546200"/>
    </source>
</evidence>
<dbReference type="SUPFAM" id="SSF53448">
    <property type="entry name" value="Nucleotide-diphospho-sugar transferases"/>
    <property type="match status" value="1"/>
</dbReference>
<keyword evidence="3 4" id="KW-0472">Membrane</keyword>
<dbReference type="AlphaFoldDB" id="A0A7W9BGS8"/>
<evidence type="ECO:0008006" key="7">
    <source>
        <dbReference type="Google" id="ProtNLM"/>
    </source>
</evidence>
<evidence type="ECO:0000256" key="3">
    <source>
        <dbReference type="ARBA" id="ARBA00023136"/>
    </source>
</evidence>
<dbReference type="EMBL" id="JACIJK010000016">
    <property type="protein sequence ID" value="MBB5716868.1"/>
    <property type="molecule type" value="Genomic_DNA"/>
</dbReference>
<evidence type="ECO:0000256" key="2">
    <source>
        <dbReference type="ARBA" id="ARBA00022989"/>
    </source>
</evidence>
<feature type="transmembrane region" description="Helical" evidence="4">
    <location>
        <begin position="275"/>
        <end position="304"/>
    </location>
</feature>
<keyword evidence="1 4" id="KW-0812">Transmembrane</keyword>
<name>A0A7W9BGS8_9SPHN</name>
<keyword evidence="6" id="KW-1185">Reference proteome</keyword>
<organism evidence="5 6">
    <name type="scientific">Sphingomonas aerophila</name>
    <dbReference type="NCBI Taxonomy" id="1344948"/>
    <lineage>
        <taxon>Bacteria</taxon>
        <taxon>Pseudomonadati</taxon>
        <taxon>Pseudomonadota</taxon>
        <taxon>Alphaproteobacteria</taxon>
        <taxon>Sphingomonadales</taxon>
        <taxon>Sphingomonadaceae</taxon>
        <taxon>Sphingomonas</taxon>
    </lineage>
</organism>
<feature type="transmembrane region" description="Helical" evidence="4">
    <location>
        <begin position="241"/>
        <end position="263"/>
    </location>
</feature>
<protein>
    <recommendedName>
        <fullName evidence="7">Glycosyltransferase</fullName>
    </recommendedName>
</protein>
<evidence type="ECO:0000313" key="5">
    <source>
        <dbReference type="EMBL" id="MBB5716868.1"/>
    </source>
</evidence>
<dbReference type="Gene3D" id="3.90.550.10">
    <property type="entry name" value="Spore Coat Polysaccharide Biosynthesis Protein SpsA, Chain A"/>
    <property type="match status" value="1"/>
</dbReference>
<evidence type="ECO:0000256" key="1">
    <source>
        <dbReference type="ARBA" id="ARBA00022692"/>
    </source>
</evidence>
<dbReference type="InterPro" id="IPR029044">
    <property type="entry name" value="Nucleotide-diphossugar_trans"/>
</dbReference>
<sequence>MNSQQEQVVGAAPIGPDLSVVICIEQRVGNLQSLLDIYRRGLAPLRREIEFIFVVAQGSHAAALGALAARGEIKIVQLPRQFGNAACLREGVRLAAAEDILLLPPYLQVVPSALPGLVEKLADADLVVASRERRRDALGNRARGAAFRNVARITGSRFDDLGCQVRVMKRGVLDRIVLQEQIGFLPVLAEHAGFKVEQVRVPQAADDQGYRSHDLRSYARNTLDILSVGFLMRFLQKPFRLFGAIGIFLTLIGVLQGIVLLLQRANGVALSDRPALLLAVLLIVLGLQVAAVGLIAEVVLFTRLPATSTYRIRRIVGRAEHDV</sequence>
<accession>A0A7W9BGS8</accession>
<gene>
    <name evidence="5" type="ORF">FHS94_003740</name>
</gene>
<proteinExistence type="predicted"/>
<comment type="caution">
    <text evidence="5">The sequence shown here is derived from an EMBL/GenBank/DDBJ whole genome shotgun (WGS) entry which is preliminary data.</text>
</comment>